<accession>A0A1I3FBS5</accession>
<proteinExistence type="predicted"/>
<reference evidence="1 2" key="1">
    <citation type="submission" date="2016-10" db="EMBL/GenBank/DDBJ databases">
        <authorList>
            <person name="de Groot N.N."/>
        </authorList>
    </citation>
    <scope>NUCLEOTIDE SEQUENCE [LARGE SCALE GENOMIC DNA]</scope>
    <source>
        <strain evidence="1 2">CGMCC 1.11030</strain>
    </source>
</reference>
<evidence type="ECO:0000313" key="1">
    <source>
        <dbReference type="EMBL" id="SFI08331.1"/>
    </source>
</evidence>
<sequence>MKQAEAEAAIRSLCYIYAQEMGLKMTADEEPSFDHFYSWVCANYSAYLNFRATIGVREQVELWFDEEFKQMWRR</sequence>
<dbReference type="AlphaFoldDB" id="A0A1I3FBS5"/>
<dbReference type="RefSeq" id="WP_092859464.1">
    <property type="nucleotide sequence ID" value="NZ_FOQH01000004.1"/>
</dbReference>
<dbReference type="Proteomes" id="UP000199377">
    <property type="component" value="Unassembled WGS sequence"/>
</dbReference>
<organism evidence="1 2">
    <name type="scientific">Albimonas pacifica</name>
    <dbReference type="NCBI Taxonomy" id="1114924"/>
    <lineage>
        <taxon>Bacteria</taxon>
        <taxon>Pseudomonadati</taxon>
        <taxon>Pseudomonadota</taxon>
        <taxon>Alphaproteobacteria</taxon>
        <taxon>Rhodobacterales</taxon>
        <taxon>Paracoccaceae</taxon>
        <taxon>Albimonas</taxon>
    </lineage>
</organism>
<evidence type="ECO:0000313" key="2">
    <source>
        <dbReference type="Proteomes" id="UP000199377"/>
    </source>
</evidence>
<protein>
    <submittedName>
        <fullName evidence="1">Uncharacterized protein</fullName>
    </submittedName>
</protein>
<gene>
    <name evidence="1" type="ORF">SAMN05216258_104165</name>
</gene>
<name>A0A1I3FBS5_9RHOB</name>
<dbReference type="OrthoDB" id="6906417at2"/>
<dbReference type="EMBL" id="FOQH01000004">
    <property type="protein sequence ID" value="SFI08331.1"/>
    <property type="molecule type" value="Genomic_DNA"/>
</dbReference>
<keyword evidence="2" id="KW-1185">Reference proteome</keyword>